<protein>
    <submittedName>
        <fullName evidence="1">DUF72 domain-containing protein</fullName>
    </submittedName>
</protein>
<dbReference type="PANTHER" id="PTHR30348">
    <property type="entry name" value="UNCHARACTERIZED PROTEIN YECE"/>
    <property type="match status" value="1"/>
</dbReference>
<dbReference type="Gene3D" id="3.20.20.410">
    <property type="entry name" value="Protein of unknown function UPF0759"/>
    <property type="match status" value="1"/>
</dbReference>
<organism evidence="1">
    <name type="scientific">Desulfobacca acetoxidans</name>
    <dbReference type="NCBI Taxonomy" id="60893"/>
    <lineage>
        <taxon>Bacteria</taxon>
        <taxon>Pseudomonadati</taxon>
        <taxon>Thermodesulfobacteriota</taxon>
        <taxon>Desulfobaccia</taxon>
        <taxon>Desulfobaccales</taxon>
        <taxon>Desulfobaccaceae</taxon>
        <taxon>Desulfobacca</taxon>
    </lineage>
</organism>
<dbReference type="PANTHER" id="PTHR30348:SF13">
    <property type="entry name" value="UPF0759 PROTEIN YUNF"/>
    <property type="match status" value="1"/>
</dbReference>
<comment type="caution">
    <text evidence="1">The sequence shown here is derived from an EMBL/GenBank/DDBJ whole genome shotgun (WGS) entry which is preliminary data.</text>
</comment>
<accession>A0A7C5ER04</accession>
<dbReference type="AlphaFoldDB" id="A0A7C5ER04"/>
<dbReference type="InterPro" id="IPR002763">
    <property type="entry name" value="DUF72"/>
</dbReference>
<name>A0A7C5ER04_9BACT</name>
<sequence length="280" mass="32510">MLRLGPAGWDYQDWEGIVYPPGLKGTDRLTFLASLFQVVEINVTFYRPIAPRLAERWLGALAESPDFRFTAKLLNVFTHERRLPDKEVREFQAGLLPLLNSGRLGVLLAQFPYSFHNTEENRAYLVKLRTVFSGFPMAIEVRHRSWQRREIWEFLKEAELDFVNLDQPAVSYSLGPTAWVTGTRGYLRAHGRRREAWFEFGEDRQARYDYLYSFRELAELADRVRKLMNLSGEVFVVFNNHPRGQAVVNALELAHLLTGQTFRLPSCLLQTYPRLKELAA</sequence>
<dbReference type="Pfam" id="PF01904">
    <property type="entry name" value="DUF72"/>
    <property type="match status" value="1"/>
</dbReference>
<gene>
    <name evidence="1" type="ORF">ENW48_09715</name>
</gene>
<dbReference type="SUPFAM" id="SSF117396">
    <property type="entry name" value="TM1631-like"/>
    <property type="match status" value="1"/>
</dbReference>
<reference evidence="1" key="1">
    <citation type="journal article" date="2020" name="mSystems">
        <title>Genome- and Community-Level Interaction Insights into Carbon Utilization and Element Cycling Functions of Hydrothermarchaeota in Hydrothermal Sediment.</title>
        <authorList>
            <person name="Zhou Z."/>
            <person name="Liu Y."/>
            <person name="Xu W."/>
            <person name="Pan J."/>
            <person name="Luo Z.H."/>
            <person name="Li M."/>
        </authorList>
    </citation>
    <scope>NUCLEOTIDE SEQUENCE [LARGE SCALE GENOMIC DNA]</scope>
    <source>
        <strain evidence="1">SpSt-853</strain>
    </source>
</reference>
<dbReference type="EMBL" id="DTKJ01000064">
    <property type="protein sequence ID" value="HGZ12478.1"/>
    <property type="molecule type" value="Genomic_DNA"/>
</dbReference>
<evidence type="ECO:0000313" key="1">
    <source>
        <dbReference type="EMBL" id="HGZ12478.1"/>
    </source>
</evidence>
<dbReference type="InterPro" id="IPR036520">
    <property type="entry name" value="UPF0759_sf"/>
</dbReference>
<proteinExistence type="predicted"/>